<dbReference type="PANTHER" id="PTHR43094:SF1">
    <property type="entry name" value="AMINOTRANSFERASE CLASS-III"/>
    <property type="match status" value="1"/>
</dbReference>
<dbReference type="InterPro" id="IPR005814">
    <property type="entry name" value="Aminotrans_3"/>
</dbReference>
<dbReference type="InterPro" id="IPR015424">
    <property type="entry name" value="PyrdxlP-dep_Trfase"/>
</dbReference>
<keyword evidence="4 5" id="KW-0663">Pyridoxal phosphate</keyword>
<name>A0A7I7Y2W8_9MYCO</name>
<dbReference type="FunFam" id="3.40.640.10:FF:000014">
    <property type="entry name" value="Adenosylmethionine-8-amino-7-oxononanoate aminotransferase, probable"/>
    <property type="match status" value="1"/>
</dbReference>
<evidence type="ECO:0000313" key="6">
    <source>
        <dbReference type="EMBL" id="BBZ35644.1"/>
    </source>
</evidence>
<reference evidence="6" key="1">
    <citation type="journal article" date="2019" name="Emerg. Microbes Infect.">
        <title>Comprehensive subspecies identification of 175 nontuberculous mycobacteria species based on 7547 genomic profiles.</title>
        <authorList>
            <person name="Matsumoto Y."/>
            <person name="Kinjo T."/>
            <person name="Motooka D."/>
            <person name="Nabeya D."/>
            <person name="Jung N."/>
            <person name="Uechi K."/>
            <person name="Horii T."/>
            <person name="Iida T."/>
            <person name="Fujita J."/>
            <person name="Nakamura S."/>
        </authorList>
    </citation>
    <scope>NUCLEOTIDE SEQUENCE [LARGE SCALE GENOMIC DNA]</scope>
    <source>
        <strain evidence="6">JCM 13671</strain>
    </source>
</reference>
<dbReference type="CDD" id="cd00610">
    <property type="entry name" value="OAT_like"/>
    <property type="match status" value="1"/>
</dbReference>
<proteinExistence type="inferred from homology"/>
<dbReference type="Gene3D" id="3.40.640.10">
    <property type="entry name" value="Type I PLP-dependent aspartate aminotransferase-like (Major domain)"/>
    <property type="match status" value="1"/>
</dbReference>
<dbReference type="NCBIfam" id="NF005102">
    <property type="entry name" value="PRK06541.1"/>
    <property type="match status" value="1"/>
</dbReference>
<evidence type="ECO:0000256" key="4">
    <source>
        <dbReference type="ARBA" id="ARBA00022898"/>
    </source>
</evidence>
<sequence length="470" mass="50710">MTENLMNEAQLNEAAGRHLLLHFSEMSAYPDRPFPMMVRGEGAYVWDSAGRRYVDGLAGLYTVNVGHGRRAIADAVHRQLNSLEYFPLWNFVTPAAAQLAEKIAELAPGNLNRVFFTSGGSESVESAYKLVRQYQKLRGNPDKKKIISRTGAYHGMTLGALAICGLPGMQEPFQPLMPTVRHAPMVDSYHADTTPEQHALDCAQGVADVIAVEGPETVAAVIVEPLQNAAGCRPVEPVYYRRLREICDANDVMLISDETICSWGRTGGFFGSSVLGYQPDIITTAKALTSGYVPMGAVIVGDHVVEPFLAPGVVFEHGLTFGGHPAAAAAGLANIAVLEEENLSQRAVELGEYMQRGLSELLRLPIVGDVRGGGYFRAVELVADQGTKAPLPTEVLQRWSREITPALLERGVICRAMHRGSPIIQFAPTLVTSEADIDHMVSALGEVLEPMSAEFHSGSGAAQPVHSLTV</sequence>
<evidence type="ECO:0000256" key="5">
    <source>
        <dbReference type="RuleBase" id="RU003560"/>
    </source>
</evidence>
<comment type="similarity">
    <text evidence="1 5">Belongs to the class-III pyridoxal-phosphate-dependent aminotransferase family.</text>
</comment>
<evidence type="ECO:0000313" key="7">
    <source>
        <dbReference type="Proteomes" id="UP000466931"/>
    </source>
</evidence>
<gene>
    <name evidence="6" type="ORF">MCNF_42490</name>
</gene>
<reference evidence="6" key="2">
    <citation type="submission" date="2020-02" db="EMBL/GenBank/DDBJ databases">
        <authorList>
            <person name="Matsumoto Y."/>
            <person name="Motooka D."/>
            <person name="Nakamura S."/>
        </authorList>
    </citation>
    <scope>NUCLEOTIDE SEQUENCE</scope>
    <source>
        <strain evidence="6">JCM 13671</strain>
    </source>
</reference>
<accession>A0A7I7Y2W8</accession>
<dbReference type="InterPro" id="IPR015421">
    <property type="entry name" value="PyrdxlP-dep_Trfase_major"/>
</dbReference>
<dbReference type="PANTHER" id="PTHR43094">
    <property type="entry name" value="AMINOTRANSFERASE"/>
    <property type="match status" value="1"/>
</dbReference>
<dbReference type="GO" id="GO:0008483">
    <property type="term" value="F:transaminase activity"/>
    <property type="evidence" value="ECO:0007669"/>
    <property type="project" value="UniProtKB-KW"/>
</dbReference>
<dbReference type="InterPro" id="IPR015422">
    <property type="entry name" value="PyrdxlP-dep_Trfase_small"/>
</dbReference>
<dbReference type="SUPFAM" id="SSF53383">
    <property type="entry name" value="PLP-dependent transferases"/>
    <property type="match status" value="1"/>
</dbReference>
<dbReference type="PIRSF" id="PIRSF000521">
    <property type="entry name" value="Transaminase_4ab_Lys_Orn"/>
    <property type="match status" value="1"/>
</dbReference>
<evidence type="ECO:0000256" key="2">
    <source>
        <dbReference type="ARBA" id="ARBA00022576"/>
    </source>
</evidence>
<dbReference type="Pfam" id="PF00202">
    <property type="entry name" value="Aminotran_3"/>
    <property type="match status" value="1"/>
</dbReference>
<dbReference type="EMBL" id="AP022612">
    <property type="protein sequence ID" value="BBZ35644.1"/>
    <property type="molecule type" value="Genomic_DNA"/>
</dbReference>
<dbReference type="OrthoDB" id="9801834at2"/>
<protein>
    <submittedName>
        <fullName evidence="6">Aspartate aminotransferase family protein</fullName>
    </submittedName>
</protein>
<evidence type="ECO:0000256" key="3">
    <source>
        <dbReference type="ARBA" id="ARBA00022679"/>
    </source>
</evidence>
<dbReference type="RefSeq" id="WP_085151718.1">
    <property type="nucleotide sequence ID" value="NZ_AP022612.1"/>
</dbReference>
<dbReference type="GO" id="GO:0030170">
    <property type="term" value="F:pyridoxal phosphate binding"/>
    <property type="evidence" value="ECO:0007669"/>
    <property type="project" value="InterPro"/>
</dbReference>
<keyword evidence="7" id="KW-1185">Reference proteome</keyword>
<dbReference type="Proteomes" id="UP000466931">
    <property type="component" value="Chromosome"/>
</dbReference>
<keyword evidence="2 6" id="KW-0032">Aminotransferase</keyword>
<keyword evidence="3 6" id="KW-0808">Transferase</keyword>
<dbReference type="Gene3D" id="3.90.1150.10">
    <property type="entry name" value="Aspartate Aminotransferase, domain 1"/>
    <property type="match status" value="1"/>
</dbReference>
<organism evidence="6 7">
    <name type="scientific">Mycolicibacterium confluentis</name>
    <dbReference type="NCBI Taxonomy" id="28047"/>
    <lineage>
        <taxon>Bacteria</taxon>
        <taxon>Bacillati</taxon>
        <taxon>Actinomycetota</taxon>
        <taxon>Actinomycetes</taxon>
        <taxon>Mycobacteriales</taxon>
        <taxon>Mycobacteriaceae</taxon>
        <taxon>Mycolicibacterium</taxon>
    </lineage>
</organism>
<evidence type="ECO:0000256" key="1">
    <source>
        <dbReference type="ARBA" id="ARBA00008954"/>
    </source>
</evidence>
<dbReference type="AlphaFoldDB" id="A0A7I7Y2W8"/>